<sequence>MILPGKPGWQLRRFSLSLMTGLLALCLLYASDQYLDQSSRRLRAAQASLLETQRQLDALRRLQQEALAARADLADLLAGAPRSTETDWRTPFRHLRDLPLILHHQLESSPPRTQHVDDGMTLQLRDLTLHLDLVHEGGLLAVAESLSVPAGARLLPRGCQVEKPPTIVHAAVQAHCQFRWITVTFNATPTP</sequence>
<comment type="caution">
    <text evidence="2">The sequence shown here is derived from an EMBL/GenBank/DDBJ whole genome shotgun (WGS) entry which is preliminary data.</text>
</comment>
<dbReference type="RefSeq" id="WP_110523472.1">
    <property type="nucleotide sequence ID" value="NZ_QKOE01000003.1"/>
</dbReference>
<reference evidence="2 3" key="1">
    <citation type="submission" date="2018-06" db="EMBL/GenBank/DDBJ databases">
        <title>Azoarcus communis strain SWub3 genome.</title>
        <authorList>
            <person name="Zorraquino Salvo V."/>
            <person name="Toubiana D."/>
            <person name="Blumwald E."/>
        </authorList>
    </citation>
    <scope>NUCLEOTIDE SEQUENCE [LARGE SCALE GENOMIC DNA]</scope>
    <source>
        <strain evidence="2 3">SWub3</strain>
    </source>
</reference>
<evidence type="ECO:0000313" key="2">
    <source>
        <dbReference type="EMBL" id="PZA17457.1"/>
    </source>
</evidence>
<feature type="coiled-coil region" evidence="1">
    <location>
        <begin position="35"/>
        <end position="79"/>
    </location>
</feature>
<proteinExistence type="predicted"/>
<name>A0A323UY56_9RHOO</name>
<organism evidence="2 3">
    <name type="scientific">Parazoarcus communis SWub3 = DSM 12120</name>
    <dbReference type="NCBI Taxonomy" id="1121029"/>
    <lineage>
        <taxon>Bacteria</taxon>
        <taxon>Pseudomonadati</taxon>
        <taxon>Pseudomonadota</taxon>
        <taxon>Betaproteobacteria</taxon>
        <taxon>Rhodocyclales</taxon>
        <taxon>Zoogloeaceae</taxon>
        <taxon>Parazoarcus</taxon>
    </lineage>
</organism>
<dbReference type="Proteomes" id="UP000248259">
    <property type="component" value="Unassembled WGS sequence"/>
</dbReference>
<dbReference type="AlphaFoldDB" id="A0A323UY56"/>
<keyword evidence="1" id="KW-0175">Coiled coil</keyword>
<evidence type="ECO:0000256" key="1">
    <source>
        <dbReference type="SAM" id="Coils"/>
    </source>
</evidence>
<protein>
    <submittedName>
        <fullName evidence="2">Uncharacterized protein</fullName>
    </submittedName>
</protein>
<keyword evidence="3" id="KW-1185">Reference proteome</keyword>
<gene>
    <name evidence="2" type="ORF">DNK49_06240</name>
</gene>
<evidence type="ECO:0000313" key="3">
    <source>
        <dbReference type="Proteomes" id="UP000248259"/>
    </source>
</evidence>
<accession>A0A323UY56</accession>
<dbReference type="EMBL" id="QKOE01000003">
    <property type="protein sequence ID" value="PZA17457.1"/>
    <property type="molecule type" value="Genomic_DNA"/>
</dbReference>